<keyword evidence="3" id="KW-1185">Reference proteome</keyword>
<sequence length="81" mass="9358">MLLSQFLATAFLAMGTVSALPQVNPEGAVEVRDIEGMEGDLAARADLEARRRRCPKKYHRHEGKCCRRHTLRRTYYDCHPW</sequence>
<gene>
    <name evidence="2" type="ORF">HIM_06810</name>
</gene>
<name>A0A0F7ZZ67_9HYPO</name>
<dbReference type="AlphaFoldDB" id="A0A0F7ZZ67"/>
<proteinExistence type="predicted"/>
<dbReference type="OrthoDB" id="10444618at2759"/>
<dbReference type="EMBL" id="KQ030532">
    <property type="protein sequence ID" value="KJZ73692.1"/>
    <property type="molecule type" value="Genomic_DNA"/>
</dbReference>
<dbReference type="Proteomes" id="UP000054481">
    <property type="component" value="Unassembled WGS sequence"/>
</dbReference>
<organism evidence="2 3">
    <name type="scientific">Hirsutella minnesotensis 3608</name>
    <dbReference type="NCBI Taxonomy" id="1043627"/>
    <lineage>
        <taxon>Eukaryota</taxon>
        <taxon>Fungi</taxon>
        <taxon>Dikarya</taxon>
        <taxon>Ascomycota</taxon>
        <taxon>Pezizomycotina</taxon>
        <taxon>Sordariomycetes</taxon>
        <taxon>Hypocreomycetidae</taxon>
        <taxon>Hypocreales</taxon>
        <taxon>Ophiocordycipitaceae</taxon>
        <taxon>Hirsutella</taxon>
    </lineage>
</organism>
<keyword evidence="1" id="KW-0732">Signal</keyword>
<reference evidence="2 3" key="1">
    <citation type="journal article" date="2014" name="Genome Biol. Evol.">
        <title>Comparative genomics and transcriptomics analyses reveal divergent lifestyle features of nematode endoparasitic fungus Hirsutella minnesotensis.</title>
        <authorList>
            <person name="Lai Y."/>
            <person name="Liu K."/>
            <person name="Zhang X."/>
            <person name="Zhang X."/>
            <person name="Li K."/>
            <person name="Wang N."/>
            <person name="Shu C."/>
            <person name="Wu Y."/>
            <person name="Wang C."/>
            <person name="Bushley K.E."/>
            <person name="Xiang M."/>
            <person name="Liu X."/>
        </authorList>
    </citation>
    <scope>NUCLEOTIDE SEQUENCE [LARGE SCALE GENOMIC DNA]</scope>
    <source>
        <strain evidence="2 3">3608</strain>
    </source>
</reference>
<feature type="signal peptide" evidence="1">
    <location>
        <begin position="1"/>
        <end position="19"/>
    </location>
</feature>
<evidence type="ECO:0000313" key="3">
    <source>
        <dbReference type="Proteomes" id="UP000054481"/>
    </source>
</evidence>
<accession>A0A0F7ZZ67</accession>
<evidence type="ECO:0000313" key="2">
    <source>
        <dbReference type="EMBL" id="KJZ73692.1"/>
    </source>
</evidence>
<feature type="chain" id="PRO_5002526291" evidence="1">
    <location>
        <begin position="20"/>
        <end position="81"/>
    </location>
</feature>
<evidence type="ECO:0000256" key="1">
    <source>
        <dbReference type="SAM" id="SignalP"/>
    </source>
</evidence>
<protein>
    <submittedName>
        <fullName evidence="2">Uncharacterized protein</fullName>
    </submittedName>
</protein>